<protein>
    <submittedName>
        <fullName evidence="5">Gluconolactonase</fullName>
    </submittedName>
</protein>
<keyword evidence="3" id="KW-0479">Metal-binding</keyword>
<name>A0A073J3Q4_9RHOB</name>
<dbReference type="AlphaFoldDB" id="A0A073J3Q4"/>
<feature type="active site" description="Proton donor/acceptor" evidence="2">
    <location>
        <position position="191"/>
    </location>
</feature>
<feature type="domain" description="SMP-30/Gluconolactonase/LRE-like region" evidence="4">
    <location>
        <begin position="11"/>
        <end position="249"/>
    </location>
</feature>
<evidence type="ECO:0000313" key="5">
    <source>
        <dbReference type="EMBL" id="KEJ96316.1"/>
    </source>
</evidence>
<feature type="binding site" evidence="3">
    <location>
        <position position="96"/>
    </location>
    <ligand>
        <name>substrate</name>
    </ligand>
</feature>
<dbReference type="Pfam" id="PF08450">
    <property type="entry name" value="SGL"/>
    <property type="match status" value="1"/>
</dbReference>
<dbReference type="InterPro" id="IPR011042">
    <property type="entry name" value="6-blade_b-propeller_TolB-like"/>
</dbReference>
<gene>
    <name evidence="5" type="ORF">SUH3_18825</name>
</gene>
<reference evidence="5 6" key="1">
    <citation type="submission" date="2014-01" db="EMBL/GenBank/DDBJ databases">
        <title>Sulfitobacter sp. H3 (MCCC 1A00686) Genome Sequencing.</title>
        <authorList>
            <person name="Lai Q."/>
            <person name="Hong Z."/>
        </authorList>
    </citation>
    <scope>NUCLEOTIDE SEQUENCE [LARGE SCALE GENOMIC DNA]</scope>
    <source>
        <strain evidence="5 6">H3</strain>
    </source>
</reference>
<feature type="binding site" evidence="3">
    <location>
        <position position="94"/>
    </location>
    <ligand>
        <name>substrate</name>
    </ligand>
</feature>
<accession>A0A073J3Q4</accession>
<dbReference type="RefSeq" id="WP_037925551.1">
    <property type="nucleotide sequence ID" value="NZ_CP054599.1"/>
</dbReference>
<feature type="binding site" evidence="3">
    <location>
        <position position="114"/>
    </location>
    <ligand>
        <name>substrate</name>
    </ligand>
</feature>
<dbReference type="PANTHER" id="PTHR10907:SF47">
    <property type="entry name" value="REGUCALCIN"/>
    <property type="match status" value="1"/>
</dbReference>
<dbReference type="InterPro" id="IPR005511">
    <property type="entry name" value="SMP-30"/>
</dbReference>
<feature type="binding site" evidence="3">
    <location>
        <position position="141"/>
    </location>
    <ligand>
        <name>a divalent metal cation</name>
        <dbReference type="ChEBI" id="CHEBI:60240"/>
    </ligand>
</feature>
<evidence type="ECO:0000259" key="4">
    <source>
        <dbReference type="Pfam" id="PF08450"/>
    </source>
</evidence>
<organism evidence="5 6">
    <name type="scientific">Pseudosulfitobacter pseudonitzschiae</name>
    <dbReference type="NCBI Taxonomy" id="1402135"/>
    <lineage>
        <taxon>Bacteria</taxon>
        <taxon>Pseudomonadati</taxon>
        <taxon>Pseudomonadota</taxon>
        <taxon>Alphaproteobacteria</taxon>
        <taxon>Rhodobacterales</taxon>
        <taxon>Roseobacteraceae</taxon>
        <taxon>Pseudosulfitobacter</taxon>
    </lineage>
</organism>
<dbReference type="Proteomes" id="UP000027746">
    <property type="component" value="Unassembled WGS sequence"/>
</dbReference>
<dbReference type="EMBL" id="JAMD01000004">
    <property type="protein sequence ID" value="KEJ96316.1"/>
    <property type="molecule type" value="Genomic_DNA"/>
</dbReference>
<keyword evidence="3" id="KW-0862">Zinc</keyword>
<comment type="caution">
    <text evidence="5">The sequence shown here is derived from an EMBL/GenBank/DDBJ whole genome shotgun (WGS) entry which is preliminary data.</text>
</comment>
<feature type="binding site" evidence="3">
    <location>
        <position position="13"/>
    </location>
    <ligand>
        <name>a divalent metal cation</name>
        <dbReference type="ChEBI" id="CHEBI:60240"/>
    </ligand>
</feature>
<dbReference type="PRINTS" id="PR01790">
    <property type="entry name" value="SMP30FAMILY"/>
</dbReference>
<dbReference type="InterPro" id="IPR013658">
    <property type="entry name" value="SGL"/>
</dbReference>
<dbReference type="SUPFAM" id="SSF63829">
    <property type="entry name" value="Calcium-dependent phosphotriesterase"/>
    <property type="match status" value="1"/>
</dbReference>
<comment type="similarity">
    <text evidence="1">Belongs to the SMP-30/CGR1 family.</text>
</comment>
<evidence type="ECO:0000256" key="2">
    <source>
        <dbReference type="PIRSR" id="PIRSR605511-1"/>
    </source>
</evidence>
<sequence length="281" mass="30766">MDIFSDTVCTLGEGPLWHPERKQLFWFDIVGKKLLSRTAAGEQVWSFDDHVSAAGWIDRTRLLIASERALFTFDVDTGAQDHVVALEADNSVTRSNDGRADPQGGFWIGTMGKEKERKAGAIYRYYRGELRKLVDQVTVSNAICFSPDGRHAYYADTVTQRIMRTALDSDGWPSGEAEVFVDLRADGVFPDGAVVDATGHLWSAQWGASRVACYTPDGGFVRAFDVPAVQASCPSFGGDDLRTLYVTSAAVNRDGAAEPQAGMTFTMPMDVTGQAEHRVIL</sequence>
<evidence type="ECO:0000256" key="1">
    <source>
        <dbReference type="ARBA" id="ARBA00008853"/>
    </source>
</evidence>
<dbReference type="GO" id="GO:0005509">
    <property type="term" value="F:calcium ion binding"/>
    <property type="evidence" value="ECO:0007669"/>
    <property type="project" value="TreeGrafter"/>
</dbReference>
<dbReference type="GeneID" id="68870863"/>
<proteinExistence type="inferred from homology"/>
<dbReference type="GO" id="GO:0004341">
    <property type="term" value="F:gluconolactonase activity"/>
    <property type="evidence" value="ECO:0007669"/>
    <property type="project" value="TreeGrafter"/>
</dbReference>
<dbReference type="OrthoDB" id="2633250at2"/>
<evidence type="ECO:0000313" key="6">
    <source>
        <dbReference type="Proteomes" id="UP000027746"/>
    </source>
</evidence>
<evidence type="ECO:0000256" key="3">
    <source>
        <dbReference type="PIRSR" id="PIRSR605511-2"/>
    </source>
</evidence>
<comment type="cofactor">
    <cofactor evidence="3">
        <name>Zn(2+)</name>
        <dbReference type="ChEBI" id="CHEBI:29105"/>
    </cofactor>
    <text evidence="3">Binds 1 divalent metal cation per subunit.</text>
</comment>
<dbReference type="PANTHER" id="PTHR10907">
    <property type="entry name" value="REGUCALCIN"/>
    <property type="match status" value="1"/>
</dbReference>
<dbReference type="GO" id="GO:0019853">
    <property type="term" value="P:L-ascorbic acid biosynthetic process"/>
    <property type="evidence" value="ECO:0007669"/>
    <property type="project" value="TreeGrafter"/>
</dbReference>
<dbReference type="Gene3D" id="2.120.10.30">
    <property type="entry name" value="TolB, C-terminal domain"/>
    <property type="match status" value="1"/>
</dbReference>
<feature type="binding site" evidence="3">
    <location>
        <position position="191"/>
    </location>
    <ligand>
        <name>a divalent metal cation</name>
        <dbReference type="ChEBI" id="CHEBI:60240"/>
    </ligand>
</feature>
<keyword evidence="6" id="KW-1185">Reference proteome</keyword>